<comment type="caution">
    <text evidence="4">The sequence shown here is derived from an EMBL/GenBank/DDBJ whole genome shotgun (WGS) entry which is preliminary data.</text>
</comment>
<accession>A0A7X5ZIA1</accession>
<dbReference type="InterPro" id="IPR050300">
    <property type="entry name" value="GDXG_lipolytic_enzyme"/>
</dbReference>
<evidence type="ECO:0000313" key="4">
    <source>
        <dbReference type="EMBL" id="NII06470.1"/>
    </source>
</evidence>
<gene>
    <name evidence="4" type="ORF">HBF25_08745</name>
</gene>
<keyword evidence="2" id="KW-0732">Signal</keyword>
<proteinExistence type="predicted"/>
<keyword evidence="1 4" id="KW-0378">Hydrolase</keyword>
<name>A0A7X5ZIA1_9GAMM</name>
<dbReference type="PROSITE" id="PS51257">
    <property type="entry name" value="PROKAR_LIPOPROTEIN"/>
    <property type="match status" value="1"/>
</dbReference>
<dbReference type="PANTHER" id="PTHR48081:SF9">
    <property type="entry name" value="CARBOXYLESTERASE"/>
    <property type="match status" value="1"/>
</dbReference>
<feature type="signal peptide" evidence="2">
    <location>
        <begin position="1"/>
        <end position="21"/>
    </location>
</feature>
<dbReference type="EMBL" id="JAARLZ010000004">
    <property type="protein sequence ID" value="NII06470.1"/>
    <property type="molecule type" value="Genomic_DNA"/>
</dbReference>
<feature type="domain" description="BD-FAE-like" evidence="3">
    <location>
        <begin position="52"/>
        <end position="236"/>
    </location>
</feature>
<dbReference type="PANTHER" id="PTHR48081">
    <property type="entry name" value="AB HYDROLASE SUPERFAMILY PROTEIN C4A8.06C"/>
    <property type="match status" value="1"/>
</dbReference>
<dbReference type="InterPro" id="IPR049492">
    <property type="entry name" value="BD-FAE-like_dom"/>
</dbReference>
<evidence type="ECO:0000256" key="2">
    <source>
        <dbReference type="SAM" id="SignalP"/>
    </source>
</evidence>
<dbReference type="Proteomes" id="UP000490980">
    <property type="component" value="Unassembled WGS sequence"/>
</dbReference>
<evidence type="ECO:0000313" key="5">
    <source>
        <dbReference type="Proteomes" id="UP000490980"/>
    </source>
</evidence>
<evidence type="ECO:0000256" key="1">
    <source>
        <dbReference type="ARBA" id="ARBA00022801"/>
    </source>
</evidence>
<evidence type="ECO:0000259" key="3">
    <source>
        <dbReference type="Pfam" id="PF20434"/>
    </source>
</evidence>
<feature type="chain" id="PRO_5030855228" evidence="2">
    <location>
        <begin position="22"/>
        <end position="299"/>
    </location>
</feature>
<protein>
    <submittedName>
        <fullName evidence="4">Alpha/beta hydrolase</fullName>
    </submittedName>
</protein>
<dbReference type="InterPro" id="IPR029058">
    <property type="entry name" value="AB_hydrolase_fold"/>
</dbReference>
<dbReference type="SUPFAM" id="SSF53474">
    <property type="entry name" value="alpha/beta-Hydrolases"/>
    <property type="match status" value="1"/>
</dbReference>
<organism evidence="4 5">
    <name type="scientific">Luteibacter anthropi</name>
    <dbReference type="NCBI Taxonomy" id="564369"/>
    <lineage>
        <taxon>Bacteria</taxon>
        <taxon>Pseudomonadati</taxon>
        <taxon>Pseudomonadota</taxon>
        <taxon>Gammaproteobacteria</taxon>
        <taxon>Lysobacterales</taxon>
        <taxon>Rhodanobacteraceae</taxon>
        <taxon>Luteibacter</taxon>
    </lineage>
</organism>
<keyword evidence="5" id="KW-1185">Reference proteome</keyword>
<dbReference type="GO" id="GO:0016787">
    <property type="term" value="F:hydrolase activity"/>
    <property type="evidence" value="ECO:0007669"/>
    <property type="project" value="UniProtKB-KW"/>
</dbReference>
<sequence>MRPLALLFAFVALIGLSGCHATFFGAVNATQSSSGVTTHADIVYDPAHDLALDVYAPEHVVGAPVVVYFYGGDWRKGKRQWYRWVGEALARRGVVAIVADYRLWPAVRMGGFLRDGANAVRWAHDHAAGYGGNPAHLFVMGHSSGGHIAAMLATDKQWLAHVGMKPRDLAGMIGVAGAYDFLPLDDPGYIDMFGATDAEQARSQPVNFVDGDEPPALLLQGERDTEVYPIEAVSLEARYRAMGEPIELKLYPELGHEKLVFALGPLHRIAPVMDDVMRFIHERSSQPLRATGPRDTPPL</sequence>
<dbReference type="AlphaFoldDB" id="A0A7X5ZIA1"/>
<dbReference type="Gene3D" id="3.40.50.1820">
    <property type="entry name" value="alpha/beta hydrolase"/>
    <property type="match status" value="1"/>
</dbReference>
<dbReference type="Pfam" id="PF20434">
    <property type="entry name" value="BD-FAE"/>
    <property type="match status" value="1"/>
</dbReference>
<reference evidence="4 5" key="1">
    <citation type="submission" date="2020-03" db="EMBL/GenBank/DDBJ databases">
        <authorList>
            <person name="Lai Q."/>
        </authorList>
    </citation>
    <scope>NUCLEOTIDE SEQUENCE [LARGE SCALE GENOMIC DNA]</scope>
    <source>
        <strain evidence="4 5">CCUG 25036</strain>
    </source>
</reference>